<dbReference type="RefSeq" id="WP_163951518.1">
    <property type="nucleotide sequence ID" value="NZ_JAAFZH010000008.1"/>
</dbReference>
<evidence type="ECO:0000313" key="3">
    <source>
        <dbReference type="Proteomes" id="UP000474175"/>
    </source>
</evidence>
<comment type="caution">
    <text evidence="2">The sequence shown here is derived from an EMBL/GenBank/DDBJ whole genome shotgun (WGS) entry which is preliminary data.</text>
</comment>
<dbReference type="AlphaFoldDB" id="A0A6L9LE12"/>
<dbReference type="Gene3D" id="4.10.220.110">
    <property type="match status" value="1"/>
</dbReference>
<dbReference type="Gene3D" id="2.40.50.230">
    <property type="entry name" value="Gp5 N-terminal domain"/>
    <property type="match status" value="1"/>
</dbReference>
<reference evidence="2 3" key="1">
    <citation type="submission" date="2020-02" db="EMBL/GenBank/DDBJ databases">
        <title>Draft genome sequence of two Spirosoma agri KCTC 52727 and Spirosoma terrae KCTC 52035.</title>
        <authorList>
            <person name="Rojas J."/>
            <person name="Ambika Manirajan B."/>
            <person name="Suarez C."/>
            <person name="Ratering S."/>
            <person name="Schnell S."/>
        </authorList>
    </citation>
    <scope>NUCLEOTIDE SEQUENCE [LARGE SCALE GENOMIC DNA]</scope>
    <source>
        <strain evidence="2 3">KCTC 52035</strain>
    </source>
</reference>
<feature type="domain" description="Gp5/Type VI secretion system Vgr protein OB-fold" evidence="1">
    <location>
        <begin position="370"/>
        <end position="445"/>
    </location>
</feature>
<dbReference type="InterPro" id="IPR037026">
    <property type="entry name" value="Vgr_OB-fold_dom_sf"/>
</dbReference>
<evidence type="ECO:0000313" key="2">
    <source>
        <dbReference type="EMBL" id="NDU96748.1"/>
    </source>
</evidence>
<dbReference type="Pfam" id="PF04717">
    <property type="entry name" value="Phage_base_V"/>
    <property type="match status" value="1"/>
</dbReference>
<dbReference type="Pfam" id="PF05954">
    <property type="entry name" value="Phage_GPD"/>
    <property type="match status" value="1"/>
</dbReference>
<dbReference type="Proteomes" id="UP000474175">
    <property type="component" value="Unassembled WGS sequence"/>
</dbReference>
<dbReference type="InterPro" id="IPR006531">
    <property type="entry name" value="Gp5/Vgr_OB"/>
</dbReference>
<protein>
    <recommendedName>
        <fullName evidence="1">Gp5/Type VI secretion system Vgr protein OB-fold domain-containing protein</fullName>
    </recommendedName>
</protein>
<keyword evidence="3" id="KW-1185">Reference proteome</keyword>
<accession>A0A6L9LE12</accession>
<proteinExistence type="predicted"/>
<organism evidence="2 3">
    <name type="scientific">Spirosoma terrae</name>
    <dbReference type="NCBI Taxonomy" id="1968276"/>
    <lineage>
        <taxon>Bacteria</taxon>
        <taxon>Pseudomonadati</taxon>
        <taxon>Bacteroidota</taxon>
        <taxon>Cytophagia</taxon>
        <taxon>Cytophagales</taxon>
        <taxon>Cytophagaceae</taxon>
        <taxon>Spirosoma</taxon>
    </lineage>
</organism>
<name>A0A6L9LE12_9BACT</name>
<sequence>MSNLSSVQIEIGGKRVDIFSRVSISQWIDRHHTFELNVPIEQVEGAGAMKINQSKEFISKEVTITIKYRQGGGSPFVFRGFITQLYLSKQVASGSSVVIRGFSASILLEQGSRYAAFFQKDHAAIVNKVLSEYNQSLLKPSASPRNNQTEDYVVKFDESTYNFLHRFAAATGNWFYFDGDRTVFGDVPSGSPIELQFGNDISSFDMRMDLPGGEFFIEDFNYVKLQTVKSHSKDVRVSGLGEYGQFLIDKAENLYPERTFSHSPIPVWTDSEAKQQAGYEKKASVANSVIFSGSSTKIGLKVGSVIDIKESTSLNARSQRTESLGQYRIISISHEADLGGGYSNRFEAIPAGVEFRTNPTFYLPHATTQLAKVTHVDDPEQLGRIRVNFLWQDAQGDSESSTWVRQISPYNGGQNQGFYFIPEINETVMVIFENDDPARPLIAGVVPNKQNKMNTYYSADNHFKAIITRGGNHIVISDESGKECISLHDKDRKNHIILSLDGGTHINIKSQGTINMDAGTINMSAKKINMKASEEWNVEAGKSEIKNDQDMKVSATGEIAVKADNTLKLEGSISAEMKGMGVKIEGDVQTSVKASAGLELDGGAQAMLKGAIVMIN</sequence>
<dbReference type="EMBL" id="JAAFZH010000008">
    <property type="protein sequence ID" value="NDU96748.1"/>
    <property type="molecule type" value="Genomic_DNA"/>
</dbReference>
<dbReference type="Gene3D" id="2.30.110.50">
    <property type="match status" value="1"/>
</dbReference>
<evidence type="ECO:0000259" key="1">
    <source>
        <dbReference type="Pfam" id="PF04717"/>
    </source>
</evidence>
<gene>
    <name evidence="2" type="ORF">GK108_17835</name>
</gene>
<dbReference type="Gene3D" id="3.55.50.10">
    <property type="entry name" value="Baseplate protein-like domains"/>
    <property type="match status" value="1"/>
</dbReference>
<dbReference type="SUPFAM" id="SSF69255">
    <property type="entry name" value="gp5 N-terminal domain-like"/>
    <property type="match status" value="1"/>
</dbReference>
<dbReference type="SUPFAM" id="SSF69279">
    <property type="entry name" value="Phage tail proteins"/>
    <property type="match status" value="2"/>
</dbReference>
<dbReference type="SUPFAM" id="SSF69349">
    <property type="entry name" value="Phage fibre proteins"/>
    <property type="match status" value="1"/>
</dbReference>